<evidence type="ECO:0000313" key="3">
    <source>
        <dbReference type="Proteomes" id="UP000092584"/>
    </source>
</evidence>
<reference evidence="3" key="1">
    <citation type="submission" date="2016-02" db="EMBL/GenBank/DDBJ databases">
        <authorList>
            <person name="Shin S.-K."/>
            <person name="Yi H."/>
            <person name="Kim E."/>
        </authorList>
    </citation>
    <scope>NUCLEOTIDE SEQUENCE [LARGE SCALE GENOMIC DNA]</scope>
    <source>
        <strain evidence="3">LPB0003</strain>
    </source>
</reference>
<dbReference type="Proteomes" id="UP000092584">
    <property type="component" value="Unassembled WGS sequence"/>
</dbReference>
<gene>
    <name evidence="2" type="ORF">LPB3_14380</name>
</gene>
<feature type="transmembrane region" description="Helical" evidence="1">
    <location>
        <begin position="76"/>
        <end position="97"/>
    </location>
</feature>
<sequence>MSFYDSINKSSDSATDIGKKYVKDSISYAKLKTFLITTSSISTVTKLVLIGGLLTIGILFMSVALAIELGDYFESITLGLLSVGGIYVLLGLITFLVRKTIDKKIIKSLSVKFFKNKNI</sequence>
<proteinExistence type="predicted"/>
<feature type="transmembrane region" description="Helical" evidence="1">
    <location>
        <begin position="47"/>
        <end position="70"/>
    </location>
</feature>
<comment type="caution">
    <text evidence="2">The sequence shown here is derived from an EMBL/GenBank/DDBJ whole genome shotgun (WGS) entry which is preliminary data.</text>
</comment>
<keyword evidence="1" id="KW-0472">Membrane</keyword>
<dbReference type="OrthoDB" id="1202744at2"/>
<evidence type="ECO:0000313" key="2">
    <source>
        <dbReference type="EMBL" id="OBY61970.1"/>
    </source>
</evidence>
<keyword evidence="1" id="KW-0812">Transmembrane</keyword>
<protein>
    <recommendedName>
        <fullName evidence="4">Competence protein</fullName>
    </recommendedName>
</protein>
<dbReference type="EMBL" id="LSFM01000025">
    <property type="protein sequence ID" value="OBY61970.1"/>
    <property type="molecule type" value="Genomic_DNA"/>
</dbReference>
<dbReference type="KEGG" id="pob:LPB03_14925"/>
<dbReference type="AlphaFoldDB" id="A0A1B8TQP1"/>
<keyword evidence="3" id="KW-1185">Reference proteome</keyword>
<keyword evidence="1" id="KW-1133">Transmembrane helix</keyword>
<dbReference type="STRING" id="1774273.LPB03_14925"/>
<name>A0A1B8TQP1_9FLAO</name>
<dbReference type="RefSeq" id="WP_065320325.1">
    <property type="nucleotide sequence ID" value="NZ_CP017477.1"/>
</dbReference>
<evidence type="ECO:0008006" key="4">
    <source>
        <dbReference type="Google" id="ProtNLM"/>
    </source>
</evidence>
<accession>A0A1B8TQP1</accession>
<evidence type="ECO:0000256" key="1">
    <source>
        <dbReference type="SAM" id="Phobius"/>
    </source>
</evidence>
<organism evidence="2 3">
    <name type="scientific">Polaribacter vadi</name>
    <dbReference type="NCBI Taxonomy" id="1774273"/>
    <lineage>
        <taxon>Bacteria</taxon>
        <taxon>Pseudomonadati</taxon>
        <taxon>Bacteroidota</taxon>
        <taxon>Flavobacteriia</taxon>
        <taxon>Flavobacteriales</taxon>
        <taxon>Flavobacteriaceae</taxon>
    </lineage>
</organism>